<dbReference type="EMBL" id="CP010554">
    <property type="protein sequence ID" value="AJP48478.1"/>
    <property type="molecule type" value="Genomic_DNA"/>
</dbReference>
<evidence type="ECO:0000256" key="13">
    <source>
        <dbReference type="HAMAP-Rule" id="MF_00409"/>
    </source>
</evidence>
<gene>
    <name evidence="13" type="primary">lpxK</name>
    <name evidence="15" type="ORF">PG1C_08450</name>
</gene>
<dbReference type="Proteomes" id="UP000061603">
    <property type="component" value="Chromosome"/>
</dbReference>
<proteinExistence type="inferred from homology"/>
<dbReference type="GO" id="GO:0009244">
    <property type="term" value="P:lipopolysaccharide core region biosynthetic process"/>
    <property type="evidence" value="ECO:0007669"/>
    <property type="project" value="TreeGrafter"/>
</dbReference>
<evidence type="ECO:0000256" key="11">
    <source>
        <dbReference type="ARBA" id="ARBA00023098"/>
    </source>
</evidence>
<dbReference type="STRING" id="1565605.PG1C_08450"/>
<sequence length="357" mass="39213">MLPSKPSVESVGSPAFWQHRGLLACLLYPVSLFFAALTELRLLLYRLGFLSAQHVPVPVIVIGNLTVGGTGKTPLILHLVTMLRERGMHPGIVSRGYRGSAKRVLEVTADSSPMVVGDEPLLLARRSQSPVFVGRDRVRAAQALLSRYPACNVILSDDGLQHYRLARDVEIAVFDQRGTMNGWQLPAGPLREPISRLRRVDAVVFNSVAAPQGDFPETDSALRGVLPAPTFGRPVFAMRLEGLSFYLLGQKQITCRAENFLGKQVHAVAGIGSPQRFFDHLQAMGLVFEPHPFADHHDYQREELNLSGDAILTTEKDAVKFTRLNLTLPVWVLPVTANVSPDLVAFILEKLNGCPST</sequence>
<feature type="transmembrane region" description="Helical" evidence="14">
    <location>
        <begin position="20"/>
        <end position="44"/>
    </location>
</feature>
<dbReference type="GO" id="GO:0005524">
    <property type="term" value="F:ATP binding"/>
    <property type="evidence" value="ECO:0007669"/>
    <property type="project" value="UniProtKB-UniRule"/>
</dbReference>
<dbReference type="HAMAP" id="MF_00409">
    <property type="entry name" value="LpxK"/>
    <property type="match status" value="1"/>
</dbReference>
<dbReference type="GO" id="GO:0009245">
    <property type="term" value="P:lipid A biosynthetic process"/>
    <property type="evidence" value="ECO:0007669"/>
    <property type="project" value="UniProtKB-UniRule"/>
</dbReference>
<reference evidence="15 16" key="1">
    <citation type="journal article" date="2015" name="Genome Announc.">
        <title>Complete Genome Sequence of a Novel Bacterium within the Family Rhodocyclaceae That Degrades Polycyclic Aromatic Hydrocarbons.</title>
        <authorList>
            <person name="Singleton D.R."/>
            <person name="Dickey A.N."/>
            <person name="Scholl E.H."/>
            <person name="Wright F.A."/>
            <person name="Aitken M.D."/>
        </authorList>
    </citation>
    <scope>NUCLEOTIDE SEQUENCE [LARGE SCALE GENOMIC DNA]</scope>
    <source>
        <strain evidence="16">PG1-Ca6</strain>
    </source>
</reference>
<dbReference type="PANTHER" id="PTHR42724">
    <property type="entry name" value="TETRAACYLDISACCHARIDE 4'-KINASE"/>
    <property type="match status" value="1"/>
</dbReference>
<evidence type="ECO:0000256" key="5">
    <source>
        <dbReference type="ARBA" id="ARBA00022516"/>
    </source>
</evidence>
<keyword evidence="16" id="KW-1185">Reference proteome</keyword>
<keyword evidence="7 13" id="KW-0808">Transferase</keyword>
<evidence type="ECO:0000256" key="8">
    <source>
        <dbReference type="ARBA" id="ARBA00022741"/>
    </source>
</evidence>
<evidence type="ECO:0000256" key="3">
    <source>
        <dbReference type="ARBA" id="ARBA00012071"/>
    </source>
</evidence>
<dbReference type="UniPathway" id="UPA00359">
    <property type="reaction ID" value="UER00482"/>
</dbReference>
<keyword evidence="14" id="KW-0472">Membrane</keyword>
<keyword evidence="6 13" id="KW-0441">Lipid A biosynthesis</keyword>
<evidence type="ECO:0000256" key="12">
    <source>
        <dbReference type="ARBA" id="ARBA00029757"/>
    </source>
</evidence>
<dbReference type="NCBIfam" id="TIGR00682">
    <property type="entry name" value="lpxK"/>
    <property type="match status" value="1"/>
</dbReference>
<dbReference type="InterPro" id="IPR003758">
    <property type="entry name" value="LpxK"/>
</dbReference>
<dbReference type="GO" id="GO:0009029">
    <property type="term" value="F:lipid-A 4'-kinase activity"/>
    <property type="evidence" value="ECO:0007669"/>
    <property type="project" value="UniProtKB-UniRule"/>
</dbReference>
<keyword evidence="5 13" id="KW-0444">Lipid biosynthesis</keyword>
<keyword evidence="14" id="KW-1133">Transmembrane helix</keyword>
<dbReference type="PATRIC" id="fig|1565605.3.peg.1787"/>
<evidence type="ECO:0000256" key="1">
    <source>
        <dbReference type="ARBA" id="ARBA00002274"/>
    </source>
</evidence>
<comment type="catalytic activity">
    <reaction evidence="13">
        <text>a lipid A disaccharide + ATP = a lipid IVA + ADP + H(+)</text>
        <dbReference type="Rhea" id="RHEA:67840"/>
        <dbReference type="ChEBI" id="CHEBI:15378"/>
        <dbReference type="ChEBI" id="CHEBI:30616"/>
        <dbReference type="ChEBI" id="CHEBI:176343"/>
        <dbReference type="ChEBI" id="CHEBI:176425"/>
        <dbReference type="ChEBI" id="CHEBI:456216"/>
        <dbReference type="EC" id="2.7.1.130"/>
    </reaction>
</comment>
<feature type="binding site" evidence="13">
    <location>
        <begin position="66"/>
        <end position="73"/>
    </location>
    <ligand>
        <name>ATP</name>
        <dbReference type="ChEBI" id="CHEBI:30616"/>
    </ligand>
</feature>
<organism evidence="15 16">
    <name type="scientific">Rugosibacter aromaticivorans</name>
    <dbReference type="NCBI Taxonomy" id="1565605"/>
    <lineage>
        <taxon>Bacteria</taxon>
        <taxon>Pseudomonadati</taxon>
        <taxon>Pseudomonadota</taxon>
        <taxon>Betaproteobacteria</taxon>
        <taxon>Nitrosomonadales</taxon>
        <taxon>Sterolibacteriaceae</taxon>
        <taxon>Rugosibacter</taxon>
    </lineage>
</organism>
<dbReference type="AlphaFoldDB" id="A0A0C5J9N6"/>
<dbReference type="KEGG" id="rbu:PG1C_08450"/>
<comment type="function">
    <text evidence="1 13">Transfers the gamma-phosphate of ATP to the 4'-position of a tetraacyldisaccharide 1-phosphate intermediate (termed DS-1-P) to form tetraacyldisaccharide 1,4'-bis-phosphate (lipid IVA).</text>
</comment>
<keyword evidence="8 13" id="KW-0547">Nucleotide-binding</keyword>
<name>A0A0C5J9N6_9PROT</name>
<comment type="pathway">
    <text evidence="2 13">Glycolipid biosynthesis; lipid IV(A) biosynthesis; lipid IV(A) from (3R)-3-hydroxytetradecanoyl-[acyl-carrier-protein] and UDP-N-acetyl-alpha-D-glucosamine: step 6/6.</text>
</comment>
<evidence type="ECO:0000256" key="10">
    <source>
        <dbReference type="ARBA" id="ARBA00022840"/>
    </source>
</evidence>
<evidence type="ECO:0000256" key="2">
    <source>
        <dbReference type="ARBA" id="ARBA00004870"/>
    </source>
</evidence>
<evidence type="ECO:0000256" key="7">
    <source>
        <dbReference type="ARBA" id="ARBA00022679"/>
    </source>
</evidence>
<dbReference type="HOGENOM" id="CLU_038816_2_0_4"/>
<evidence type="ECO:0000256" key="14">
    <source>
        <dbReference type="SAM" id="Phobius"/>
    </source>
</evidence>
<dbReference type="Pfam" id="PF02606">
    <property type="entry name" value="LpxK"/>
    <property type="match status" value="1"/>
</dbReference>
<evidence type="ECO:0000256" key="9">
    <source>
        <dbReference type="ARBA" id="ARBA00022777"/>
    </source>
</evidence>
<keyword evidence="11 13" id="KW-0443">Lipid metabolism</keyword>
<dbReference type="InterPro" id="IPR027417">
    <property type="entry name" value="P-loop_NTPase"/>
</dbReference>
<keyword evidence="10 13" id="KW-0067">ATP-binding</keyword>
<accession>A0A0C5J9N6</accession>
<keyword evidence="9 13" id="KW-0418">Kinase</keyword>
<evidence type="ECO:0000256" key="6">
    <source>
        <dbReference type="ARBA" id="ARBA00022556"/>
    </source>
</evidence>
<dbReference type="RefSeq" id="WP_202634409.1">
    <property type="nucleotide sequence ID" value="NZ_CP010554.1"/>
</dbReference>
<comment type="similarity">
    <text evidence="13">Belongs to the LpxK family.</text>
</comment>
<dbReference type="PANTHER" id="PTHR42724:SF1">
    <property type="entry name" value="TETRAACYLDISACCHARIDE 4'-KINASE, MITOCHONDRIAL-RELATED"/>
    <property type="match status" value="1"/>
</dbReference>
<dbReference type="EC" id="2.7.1.130" evidence="3 13"/>
<protein>
    <recommendedName>
        <fullName evidence="4 13">Tetraacyldisaccharide 4'-kinase</fullName>
        <ecNumber evidence="3 13">2.7.1.130</ecNumber>
    </recommendedName>
    <alternativeName>
        <fullName evidence="12 13">Lipid A 4'-kinase</fullName>
    </alternativeName>
</protein>
<evidence type="ECO:0000256" key="4">
    <source>
        <dbReference type="ARBA" id="ARBA00016436"/>
    </source>
</evidence>
<evidence type="ECO:0000313" key="15">
    <source>
        <dbReference type="EMBL" id="AJP48478.1"/>
    </source>
</evidence>
<dbReference type="SUPFAM" id="SSF52540">
    <property type="entry name" value="P-loop containing nucleoside triphosphate hydrolases"/>
    <property type="match status" value="1"/>
</dbReference>
<keyword evidence="14" id="KW-0812">Transmembrane</keyword>
<dbReference type="GO" id="GO:0005886">
    <property type="term" value="C:plasma membrane"/>
    <property type="evidence" value="ECO:0007669"/>
    <property type="project" value="TreeGrafter"/>
</dbReference>
<evidence type="ECO:0000313" key="16">
    <source>
        <dbReference type="Proteomes" id="UP000061603"/>
    </source>
</evidence>